<feature type="domain" description="Isochorismatase-like" evidence="3">
    <location>
        <begin position="5"/>
        <end position="169"/>
    </location>
</feature>
<dbReference type="Pfam" id="PF00857">
    <property type="entry name" value="Isochorismatase"/>
    <property type="match status" value="1"/>
</dbReference>
<name>A0A845DVX2_9BACI</name>
<dbReference type="SUPFAM" id="SSF52499">
    <property type="entry name" value="Isochorismatase-like hydrolases"/>
    <property type="match status" value="1"/>
</dbReference>
<gene>
    <name evidence="4" type="ORF">GLW04_15310</name>
</gene>
<dbReference type="GO" id="GO:0016787">
    <property type="term" value="F:hydrolase activity"/>
    <property type="evidence" value="ECO:0007669"/>
    <property type="project" value="UniProtKB-KW"/>
</dbReference>
<evidence type="ECO:0000259" key="3">
    <source>
        <dbReference type="Pfam" id="PF00857"/>
    </source>
</evidence>
<dbReference type="Gene3D" id="3.40.50.850">
    <property type="entry name" value="Isochorismatase-like"/>
    <property type="match status" value="1"/>
</dbReference>
<organism evidence="4 5">
    <name type="scientific">Halobacillus litoralis</name>
    <dbReference type="NCBI Taxonomy" id="45668"/>
    <lineage>
        <taxon>Bacteria</taxon>
        <taxon>Bacillati</taxon>
        <taxon>Bacillota</taxon>
        <taxon>Bacilli</taxon>
        <taxon>Bacillales</taxon>
        <taxon>Bacillaceae</taxon>
        <taxon>Halobacillus</taxon>
    </lineage>
</organism>
<dbReference type="RefSeq" id="WP_160838810.1">
    <property type="nucleotide sequence ID" value="NZ_WMET01000004.1"/>
</dbReference>
<keyword evidence="2" id="KW-0378">Hydrolase</keyword>
<comment type="caution">
    <text evidence="4">The sequence shown here is derived from an EMBL/GenBank/DDBJ whole genome shotgun (WGS) entry which is preliminary data.</text>
</comment>
<comment type="similarity">
    <text evidence="1">Belongs to the isochorismatase family.</text>
</comment>
<dbReference type="OrthoDB" id="4305745at2"/>
<dbReference type="AlphaFoldDB" id="A0A845DVX2"/>
<dbReference type="InterPro" id="IPR000868">
    <property type="entry name" value="Isochorismatase-like_dom"/>
</dbReference>
<dbReference type="CDD" id="cd00431">
    <property type="entry name" value="cysteine_hydrolases"/>
    <property type="match status" value="1"/>
</dbReference>
<dbReference type="Proteomes" id="UP000460949">
    <property type="component" value="Unassembled WGS sequence"/>
</dbReference>
<dbReference type="EMBL" id="WMET01000004">
    <property type="protein sequence ID" value="MYL21268.1"/>
    <property type="molecule type" value="Genomic_DNA"/>
</dbReference>
<dbReference type="InterPro" id="IPR036380">
    <property type="entry name" value="Isochorismatase-like_sf"/>
</dbReference>
<evidence type="ECO:0000313" key="4">
    <source>
        <dbReference type="EMBL" id="MYL21268.1"/>
    </source>
</evidence>
<evidence type="ECO:0000256" key="1">
    <source>
        <dbReference type="ARBA" id="ARBA00006336"/>
    </source>
</evidence>
<protein>
    <submittedName>
        <fullName evidence="4">Isochorismatase family protein</fullName>
    </submittedName>
</protein>
<dbReference type="PANTHER" id="PTHR43540:SF6">
    <property type="entry name" value="ISOCHORISMATASE-LIKE DOMAIN-CONTAINING PROTEIN"/>
    <property type="match status" value="1"/>
</dbReference>
<evidence type="ECO:0000256" key="2">
    <source>
        <dbReference type="ARBA" id="ARBA00022801"/>
    </source>
</evidence>
<evidence type="ECO:0000313" key="5">
    <source>
        <dbReference type="Proteomes" id="UP000460949"/>
    </source>
</evidence>
<proteinExistence type="inferred from homology"/>
<dbReference type="InterPro" id="IPR050272">
    <property type="entry name" value="Isochorismatase-like_hydrls"/>
</dbReference>
<sequence>MEASTALLIIDMMNTLDFDGGEDLLENALPAAEDLQSFKQEIKEQGMPVIYVNDNFGLWQDNTSDIIDVCRKSPGEPLVELTEPDEDDFFIIKPKHSGFFGTQLEILLNQLGVSRLILSGVAGDICVLFTANDAYMREYELWVPSNLSASESRGDNDNAMKIIRRSLGAETAPTSEKNLEDVFSVDKQT</sequence>
<dbReference type="PANTHER" id="PTHR43540">
    <property type="entry name" value="PEROXYUREIDOACRYLATE/UREIDOACRYLATE AMIDOHYDROLASE-RELATED"/>
    <property type="match status" value="1"/>
</dbReference>
<accession>A0A845DVX2</accession>
<reference evidence="4 5" key="1">
    <citation type="submission" date="2019-11" db="EMBL/GenBank/DDBJ databases">
        <title>Genome sequences of 17 halophilic strains isolated from different environments.</title>
        <authorList>
            <person name="Furrow R.E."/>
        </authorList>
    </citation>
    <scope>NUCLEOTIDE SEQUENCE [LARGE SCALE GENOMIC DNA]</scope>
    <source>
        <strain evidence="4 5">22511_23_Filter</strain>
    </source>
</reference>